<dbReference type="VEuPathDB" id="FungiDB:BD410DRAFT_575333"/>
<gene>
    <name evidence="1" type="ORF">BD410DRAFT_575333</name>
</gene>
<evidence type="ECO:0008006" key="3">
    <source>
        <dbReference type="Google" id="ProtNLM"/>
    </source>
</evidence>
<dbReference type="EMBL" id="ML170162">
    <property type="protein sequence ID" value="TDL26272.1"/>
    <property type="molecule type" value="Genomic_DNA"/>
</dbReference>
<reference evidence="1 2" key="1">
    <citation type="submission" date="2018-06" db="EMBL/GenBank/DDBJ databases">
        <title>A transcriptomic atlas of mushroom development highlights an independent origin of complex multicellularity.</title>
        <authorList>
            <consortium name="DOE Joint Genome Institute"/>
            <person name="Krizsan K."/>
            <person name="Almasi E."/>
            <person name="Merenyi Z."/>
            <person name="Sahu N."/>
            <person name="Viragh M."/>
            <person name="Koszo T."/>
            <person name="Mondo S."/>
            <person name="Kiss B."/>
            <person name="Balint B."/>
            <person name="Kues U."/>
            <person name="Barry K."/>
            <person name="Hegedus J.C."/>
            <person name="Henrissat B."/>
            <person name="Johnson J."/>
            <person name="Lipzen A."/>
            <person name="Ohm R."/>
            <person name="Nagy I."/>
            <person name="Pangilinan J."/>
            <person name="Yan J."/>
            <person name="Xiong Y."/>
            <person name="Grigoriev I.V."/>
            <person name="Hibbett D.S."/>
            <person name="Nagy L.G."/>
        </authorList>
    </citation>
    <scope>NUCLEOTIDE SEQUENCE [LARGE SCALE GENOMIC DNA]</scope>
    <source>
        <strain evidence="1 2">SZMC22713</strain>
    </source>
</reference>
<name>A0A4Y7QGN4_9AGAM</name>
<organism evidence="1 2">
    <name type="scientific">Rickenella mellea</name>
    <dbReference type="NCBI Taxonomy" id="50990"/>
    <lineage>
        <taxon>Eukaryota</taxon>
        <taxon>Fungi</taxon>
        <taxon>Dikarya</taxon>
        <taxon>Basidiomycota</taxon>
        <taxon>Agaricomycotina</taxon>
        <taxon>Agaricomycetes</taxon>
        <taxon>Hymenochaetales</taxon>
        <taxon>Rickenellaceae</taxon>
        <taxon>Rickenella</taxon>
    </lineage>
</organism>
<keyword evidence="2" id="KW-1185">Reference proteome</keyword>
<dbReference type="Proteomes" id="UP000294933">
    <property type="component" value="Unassembled WGS sequence"/>
</dbReference>
<protein>
    <recommendedName>
        <fullName evidence="3">F-box domain-containing protein</fullName>
    </recommendedName>
</protein>
<sequence>MQISEFIARSSNVSALEIYAFPWTGRKTSPSDDALSQFLDLLLPQSSRWSRLTFQDHEYLRLAFHTRTNIQLPKLRHLTTSYDDDFREGTPIWANWEMRLLNSYSAVSFADTYFWPQLEVTDCKLRLSGESLDIARLTECLNGMRQLQNLTPNCNLSGIDVSTVLTNPMENVVVLSIHSLALRLSCMESNCGVQFKYLQRIYSHVQFRELSQLEITLDRLVDRLAHLATAGLSPYPSKFDFVDLNIDSGSSHISESFGIISRLLPGVTNVGELRIDTLQSSPLFLMGGGASPGVRAISFKRCEWLSEGDLSDLITMYVDQGNVRSLNIIACRNVSEEFIRGNARRAKMKMRWSLY</sequence>
<proteinExistence type="predicted"/>
<evidence type="ECO:0000313" key="1">
    <source>
        <dbReference type="EMBL" id="TDL26272.1"/>
    </source>
</evidence>
<accession>A0A4Y7QGN4</accession>
<dbReference type="AlphaFoldDB" id="A0A4Y7QGN4"/>
<evidence type="ECO:0000313" key="2">
    <source>
        <dbReference type="Proteomes" id="UP000294933"/>
    </source>
</evidence>